<dbReference type="InterPro" id="IPR036291">
    <property type="entry name" value="NAD(P)-bd_dom_sf"/>
</dbReference>
<reference evidence="2" key="1">
    <citation type="submission" date="2023-03" db="EMBL/GenBank/DDBJ databases">
        <title>Massive genome expansion in bonnet fungi (Mycena s.s.) driven by repeated elements and novel gene families across ecological guilds.</title>
        <authorList>
            <consortium name="Lawrence Berkeley National Laboratory"/>
            <person name="Harder C.B."/>
            <person name="Miyauchi S."/>
            <person name="Viragh M."/>
            <person name="Kuo A."/>
            <person name="Thoen E."/>
            <person name="Andreopoulos B."/>
            <person name="Lu D."/>
            <person name="Skrede I."/>
            <person name="Drula E."/>
            <person name="Henrissat B."/>
            <person name="Morin E."/>
            <person name="Kohler A."/>
            <person name="Barry K."/>
            <person name="LaButti K."/>
            <person name="Morin E."/>
            <person name="Salamov A."/>
            <person name="Lipzen A."/>
            <person name="Mereny Z."/>
            <person name="Hegedus B."/>
            <person name="Baldrian P."/>
            <person name="Stursova M."/>
            <person name="Weitz H."/>
            <person name="Taylor A."/>
            <person name="Grigoriev I.V."/>
            <person name="Nagy L.G."/>
            <person name="Martin F."/>
            <person name="Kauserud H."/>
        </authorList>
    </citation>
    <scope>NUCLEOTIDE SEQUENCE</scope>
    <source>
        <strain evidence="2">CBHHK200</strain>
    </source>
</reference>
<gene>
    <name evidence="2" type="ORF">C8F04DRAFT_1220376</name>
</gene>
<dbReference type="PANTHER" id="PTHR43157:SF31">
    <property type="entry name" value="PHOSPHATIDYLINOSITOL-GLYCAN BIOSYNTHESIS CLASS F PROTEIN"/>
    <property type="match status" value="1"/>
</dbReference>
<dbReference type="PANTHER" id="PTHR43157">
    <property type="entry name" value="PHOSPHATIDYLINOSITOL-GLYCAN BIOSYNTHESIS CLASS F PROTEIN-RELATED"/>
    <property type="match status" value="1"/>
</dbReference>
<protein>
    <submittedName>
        <fullName evidence="2">NAD-P-binding protein</fullName>
    </submittedName>
</protein>
<accession>A0AAD6T280</accession>
<dbReference type="Proteomes" id="UP001218188">
    <property type="component" value="Unassembled WGS sequence"/>
</dbReference>
<organism evidence="2 3">
    <name type="scientific">Mycena alexandri</name>
    <dbReference type="NCBI Taxonomy" id="1745969"/>
    <lineage>
        <taxon>Eukaryota</taxon>
        <taxon>Fungi</taxon>
        <taxon>Dikarya</taxon>
        <taxon>Basidiomycota</taxon>
        <taxon>Agaricomycotina</taxon>
        <taxon>Agaricomycetes</taxon>
        <taxon>Agaricomycetidae</taxon>
        <taxon>Agaricales</taxon>
        <taxon>Marasmiineae</taxon>
        <taxon>Mycenaceae</taxon>
        <taxon>Mycena</taxon>
    </lineage>
</organism>
<dbReference type="AlphaFoldDB" id="A0AAD6T280"/>
<name>A0AAD6T280_9AGAR</name>
<keyword evidence="3" id="KW-1185">Reference proteome</keyword>
<dbReference type="GO" id="GO:0016491">
    <property type="term" value="F:oxidoreductase activity"/>
    <property type="evidence" value="ECO:0007669"/>
    <property type="project" value="UniProtKB-KW"/>
</dbReference>
<comment type="caution">
    <text evidence="2">The sequence shown here is derived from an EMBL/GenBank/DDBJ whole genome shotgun (WGS) entry which is preliminary data.</text>
</comment>
<dbReference type="EMBL" id="JARJCM010000033">
    <property type="protein sequence ID" value="KAJ7038068.1"/>
    <property type="molecule type" value="Genomic_DNA"/>
</dbReference>
<evidence type="ECO:0000313" key="3">
    <source>
        <dbReference type="Proteomes" id="UP001218188"/>
    </source>
</evidence>
<evidence type="ECO:0000256" key="1">
    <source>
        <dbReference type="ARBA" id="ARBA00023002"/>
    </source>
</evidence>
<proteinExistence type="predicted"/>
<sequence length="245" mass="27111">MYSLPSSLTAGNNIIIQLSIKCKSTKYSFSRSKERAESAISRLKSGTGKEAFFIQLDLSDLDSETQLDVLFNNGGVMNTPIEELTKQGFDMQFGTLPSPQKCLLPLLLAAAQSSPDKKARVVNQSSSAQMFVDTIHLDALTDRPARKKLGKFGNIVLSDDLARRYGPEGIVSTSGNPGNNKTDLQRHTPGAFMMLFVPQMLGLDVFPCPLRYLIPWARVGVMRKEAADLVLGEQLWNWPEEQTKE</sequence>
<dbReference type="SUPFAM" id="SSF51735">
    <property type="entry name" value="NAD(P)-binding Rossmann-fold domains"/>
    <property type="match status" value="1"/>
</dbReference>
<evidence type="ECO:0000313" key="2">
    <source>
        <dbReference type="EMBL" id="KAJ7038068.1"/>
    </source>
</evidence>
<dbReference type="Gene3D" id="3.40.50.720">
    <property type="entry name" value="NAD(P)-binding Rossmann-like Domain"/>
    <property type="match status" value="1"/>
</dbReference>
<keyword evidence="1" id="KW-0560">Oxidoreductase</keyword>